<feature type="domain" description="Coiled-coil SMC6 And NSE5 INteracting (CANIN)" evidence="3">
    <location>
        <begin position="323"/>
        <end position="677"/>
    </location>
</feature>
<reference evidence="4" key="2">
    <citation type="submission" date="2025-08" db="UniProtKB">
        <authorList>
            <consortium name="Ensembl"/>
        </authorList>
    </citation>
    <scope>IDENTIFICATION</scope>
</reference>
<feature type="region of interest" description="Disordered" evidence="2">
    <location>
        <begin position="287"/>
        <end position="309"/>
    </location>
</feature>
<dbReference type="InterPro" id="IPR044276">
    <property type="entry name" value="CANIN_dom"/>
</dbReference>
<name>A0A4X2K6B2_VOMUR</name>
<feature type="compositionally biased region" description="Basic and acidic residues" evidence="2">
    <location>
        <begin position="32"/>
        <end position="42"/>
    </location>
</feature>
<dbReference type="CTD" id="51252"/>
<feature type="region of interest" description="Disordered" evidence="2">
    <location>
        <begin position="346"/>
        <end position="368"/>
    </location>
</feature>
<accession>A0A4X2K6B2</accession>
<evidence type="ECO:0000313" key="4">
    <source>
        <dbReference type="Ensembl" id="ENSVURP00010004735.1"/>
    </source>
</evidence>
<evidence type="ECO:0000256" key="1">
    <source>
        <dbReference type="ARBA" id="ARBA00010311"/>
    </source>
</evidence>
<feature type="compositionally biased region" description="Polar residues" evidence="2">
    <location>
        <begin position="125"/>
        <end position="143"/>
    </location>
</feature>
<comment type="similarity">
    <text evidence="1">Belongs to the FAM178 family.</text>
</comment>
<feature type="compositionally biased region" description="Polar residues" evidence="2">
    <location>
        <begin position="236"/>
        <end position="257"/>
    </location>
</feature>
<dbReference type="OMA" id="QAMHRTR"/>
<dbReference type="Pfam" id="PF14816">
    <property type="entry name" value="CANIN"/>
    <property type="match status" value="1"/>
</dbReference>
<keyword evidence="5" id="KW-1185">Reference proteome</keyword>
<feature type="compositionally biased region" description="Pro residues" evidence="2">
    <location>
        <begin position="169"/>
        <end position="180"/>
    </location>
</feature>
<evidence type="ECO:0000256" key="2">
    <source>
        <dbReference type="SAM" id="MobiDB-lite"/>
    </source>
</evidence>
<dbReference type="InterPro" id="IPR026161">
    <property type="entry name" value="FAM178"/>
</dbReference>
<feature type="region of interest" description="Disordered" evidence="2">
    <location>
        <begin position="98"/>
        <end position="147"/>
    </location>
</feature>
<protein>
    <recommendedName>
        <fullName evidence="3">Coiled-coil SMC6 And NSE5 INteracting (CANIN) domain-containing protein</fullName>
    </recommendedName>
</protein>
<dbReference type="Ensembl" id="ENSVURT00010005375.1">
    <property type="protein sequence ID" value="ENSVURP00010004735.1"/>
    <property type="gene ID" value="ENSVURG00010003765.1"/>
</dbReference>
<dbReference type="GeneTree" id="ENSGT00530000064017"/>
<gene>
    <name evidence="4" type="primary">FAM178B</name>
</gene>
<dbReference type="Proteomes" id="UP000314987">
    <property type="component" value="Unassembled WGS sequence"/>
</dbReference>
<dbReference type="PANTHER" id="PTHR16046">
    <property type="entry name" value="SMC5-SMC6 COMPLEX LOCALIZATION FACTOR 2"/>
    <property type="match status" value="1"/>
</dbReference>
<evidence type="ECO:0000259" key="3">
    <source>
        <dbReference type="Pfam" id="PF14816"/>
    </source>
</evidence>
<organism evidence="4 5">
    <name type="scientific">Vombatus ursinus</name>
    <name type="common">Common wombat</name>
    <dbReference type="NCBI Taxonomy" id="29139"/>
    <lineage>
        <taxon>Eukaryota</taxon>
        <taxon>Metazoa</taxon>
        <taxon>Chordata</taxon>
        <taxon>Craniata</taxon>
        <taxon>Vertebrata</taxon>
        <taxon>Euteleostomi</taxon>
        <taxon>Mammalia</taxon>
        <taxon>Metatheria</taxon>
        <taxon>Diprotodontia</taxon>
        <taxon>Vombatidae</taxon>
        <taxon>Vombatus</taxon>
    </lineage>
</organism>
<proteinExistence type="inferred from homology"/>
<feature type="region of interest" description="Disordered" evidence="2">
    <location>
        <begin position="220"/>
        <end position="268"/>
    </location>
</feature>
<dbReference type="PANTHER" id="PTHR16046:SF11">
    <property type="entry name" value="PROTEIN FAM178B"/>
    <property type="match status" value="1"/>
</dbReference>
<reference evidence="5" key="1">
    <citation type="submission" date="2018-12" db="EMBL/GenBank/DDBJ databases">
        <authorList>
            <person name="Yazar S."/>
        </authorList>
    </citation>
    <scope>NUCLEOTIDE SEQUENCE [LARGE SCALE GENOMIC DNA]</scope>
</reference>
<sequence>MEYQQLRELKKMKVGKPFSCFSVPATTQKQFQDGDRARDKTTKGSRTPRGRKSRTATPHQEASQSNPRASSSQLPDEQHGFYGGLLTQCLFHQSWGQDNPISDGTQDHHKKLKMDTPSALDEHSQQASQPTWPSPSRNTSTFPLTDEGSGDLFPIDWSPPPIEFLYQKPPNPSPSPPPNLPQALENNTEDGVAFDMEELEATLEQDREIAKVVESTELSLSPKTKIEEPENHEALSYSQETPFQIHSGSCLSESSDNLSEEALQLDSDPEEALVTLEELFQNMAGPGWQMATPAFEPHDSESIEDPSLQPPGLSAWLDSRIPDGYVNSLYYLLQEKKKQNLGRDEWEKPLLGSDPAGDPSLASPEKPQDEYGMLTHEHRLLVKKFCVKLYMIPTLHPGEAVFLSQNHFLSFTLDRTSLVPRNSLEELFFNFTFAEQVSFLRKGLLGYLYLQTPSCPVPVLQWLFQLLTWPLEISSRAFRVLWDLSMNGISRQVGRDNTHVWCPKLQEIIMAFQSLGGRGSNLYSKASLQLKLSVHDKRVGETMGSREEKGSTPESELETSLSYICKFLMLCVMAQPGAYTDGELLSLMYLVCRASLDRQLRLLPTTDLQQLLLLLLEDVKDWPEKLPELCCMLSWVSDHHHNLLAAVQLVLDVTTRGRQVRSQLSLVIIARLLGQTEVLPLWKERAQLSLLCRLLGLMKPSSLGQHLTACSPALQNQNRQLEVNTELDQKVCYLCHSLLKLAGVVVGSQSITRDKWGELQQLCVQLEWQVTTHIHESPQAMYRTKLKDLAAQMYIRWQELLTQCRPPDQYYNP</sequence>
<dbReference type="OrthoDB" id="6158547at2759"/>
<dbReference type="STRING" id="29139.ENSVURP00010004735"/>
<dbReference type="RefSeq" id="XP_027708415.1">
    <property type="nucleotide sequence ID" value="XM_027852614.1"/>
</dbReference>
<feature type="compositionally biased region" description="Basic and acidic residues" evidence="2">
    <location>
        <begin position="224"/>
        <end position="233"/>
    </location>
</feature>
<dbReference type="AlphaFoldDB" id="A0A4X2K6B2"/>
<evidence type="ECO:0000313" key="5">
    <source>
        <dbReference type="Proteomes" id="UP000314987"/>
    </source>
</evidence>
<reference evidence="4" key="3">
    <citation type="submission" date="2025-09" db="UniProtKB">
        <authorList>
            <consortium name="Ensembl"/>
        </authorList>
    </citation>
    <scope>IDENTIFICATION</scope>
</reference>
<feature type="compositionally biased region" description="Polar residues" evidence="2">
    <location>
        <begin position="55"/>
        <end position="75"/>
    </location>
</feature>
<dbReference type="GeneID" id="114036183"/>
<feature type="region of interest" description="Disordered" evidence="2">
    <location>
        <begin position="162"/>
        <end position="186"/>
    </location>
</feature>
<feature type="region of interest" description="Disordered" evidence="2">
    <location>
        <begin position="23"/>
        <end position="80"/>
    </location>
</feature>